<evidence type="ECO:0000313" key="1">
    <source>
        <dbReference type="EMBL" id="CAK7923096.1"/>
    </source>
</evidence>
<dbReference type="EMBL" id="CAKLBY020000067">
    <property type="protein sequence ID" value="CAK7923096.1"/>
    <property type="molecule type" value="Genomic_DNA"/>
</dbReference>
<gene>
    <name evidence="1" type="ORF">PM001_LOCUS8246</name>
</gene>
<comment type="caution">
    <text evidence="1">The sequence shown here is derived from an EMBL/GenBank/DDBJ whole genome shotgun (WGS) entry which is preliminary data.</text>
</comment>
<dbReference type="Proteomes" id="UP001162060">
    <property type="component" value="Unassembled WGS sequence"/>
</dbReference>
<sequence>MLTALTDRMQALEASQMQIEEDERLQGAIDSGFFCVSAGTRHGRYDSSS</sequence>
<dbReference type="AlphaFoldDB" id="A0AAV1TNC3"/>
<protein>
    <submittedName>
        <fullName evidence="1">Uncharacterized protein</fullName>
    </submittedName>
</protein>
<accession>A0AAV1TNC3</accession>
<reference evidence="1" key="1">
    <citation type="submission" date="2024-01" db="EMBL/GenBank/DDBJ databases">
        <authorList>
            <person name="Webb A."/>
        </authorList>
    </citation>
    <scope>NUCLEOTIDE SEQUENCE</scope>
    <source>
        <strain evidence="1">Pm1</strain>
    </source>
</reference>
<evidence type="ECO:0000313" key="2">
    <source>
        <dbReference type="Proteomes" id="UP001162060"/>
    </source>
</evidence>
<name>A0AAV1TNC3_9STRA</name>
<organism evidence="1 2">
    <name type="scientific">Peronospora matthiolae</name>
    <dbReference type="NCBI Taxonomy" id="2874970"/>
    <lineage>
        <taxon>Eukaryota</taxon>
        <taxon>Sar</taxon>
        <taxon>Stramenopiles</taxon>
        <taxon>Oomycota</taxon>
        <taxon>Peronosporomycetes</taxon>
        <taxon>Peronosporales</taxon>
        <taxon>Peronosporaceae</taxon>
        <taxon>Peronospora</taxon>
    </lineage>
</organism>
<proteinExistence type="predicted"/>